<evidence type="ECO:0000256" key="2">
    <source>
        <dbReference type="RuleBase" id="RU003476"/>
    </source>
</evidence>
<dbReference type="Proteomes" id="UP001241169">
    <property type="component" value="Unassembled WGS sequence"/>
</dbReference>
<dbReference type="InterPro" id="IPR020084">
    <property type="entry name" value="NUDIX_hydrolase_CS"/>
</dbReference>
<comment type="similarity">
    <text evidence="2">Belongs to the Nudix hydrolase family.</text>
</comment>
<keyword evidence="1 2" id="KW-0378">Hydrolase</keyword>
<accession>A0ABQ9S8S6</accession>
<comment type="caution">
    <text evidence="4">The sequence shown here is derived from an EMBL/GenBank/DDBJ whole genome shotgun (WGS) entry which is preliminary data.</text>
</comment>
<dbReference type="RefSeq" id="XP_060345056.1">
    <property type="nucleotide sequence ID" value="XM_060496271.1"/>
</dbReference>
<organism evidence="4 5">
    <name type="scientific">Colletotrichum paranaense</name>
    <dbReference type="NCBI Taxonomy" id="1914294"/>
    <lineage>
        <taxon>Eukaryota</taxon>
        <taxon>Fungi</taxon>
        <taxon>Dikarya</taxon>
        <taxon>Ascomycota</taxon>
        <taxon>Pezizomycotina</taxon>
        <taxon>Sordariomycetes</taxon>
        <taxon>Hypocreomycetidae</taxon>
        <taxon>Glomerellales</taxon>
        <taxon>Glomerellaceae</taxon>
        <taxon>Colletotrichum</taxon>
        <taxon>Colletotrichum acutatum species complex</taxon>
    </lineage>
</organism>
<dbReference type="PANTHER" id="PTHR11839:SF1">
    <property type="entry name" value="ADP-SUGAR PYROPHOSPHATASE"/>
    <property type="match status" value="1"/>
</dbReference>
<evidence type="ECO:0000313" key="4">
    <source>
        <dbReference type="EMBL" id="KAK1529701.1"/>
    </source>
</evidence>
<reference evidence="4 5" key="1">
    <citation type="submission" date="2016-10" db="EMBL/GenBank/DDBJ databases">
        <title>The genome sequence of Colletotrichum fioriniae PJ7.</title>
        <authorList>
            <person name="Baroncelli R."/>
        </authorList>
    </citation>
    <scope>NUCLEOTIDE SEQUENCE [LARGE SCALE GENOMIC DNA]</scope>
    <source>
        <strain evidence="4 5">IMI 384185</strain>
    </source>
</reference>
<dbReference type="PROSITE" id="PS51462">
    <property type="entry name" value="NUDIX"/>
    <property type="match status" value="1"/>
</dbReference>
<name>A0ABQ9S8S6_9PEZI</name>
<proteinExistence type="inferred from homology"/>
<dbReference type="PRINTS" id="PR00502">
    <property type="entry name" value="NUDIXFAMILY"/>
</dbReference>
<dbReference type="EMBL" id="MOPA01000010">
    <property type="protein sequence ID" value="KAK1529701.1"/>
    <property type="molecule type" value="Genomic_DNA"/>
</dbReference>
<protein>
    <submittedName>
        <fullName evidence="4">ADP-ribose pyrophosphatase</fullName>
    </submittedName>
</protein>
<dbReference type="Pfam" id="PF00293">
    <property type="entry name" value="NUDIX"/>
    <property type="match status" value="1"/>
</dbReference>
<evidence type="ECO:0000313" key="5">
    <source>
        <dbReference type="Proteomes" id="UP001241169"/>
    </source>
</evidence>
<keyword evidence="5" id="KW-1185">Reference proteome</keyword>
<dbReference type="CDD" id="cd18888">
    <property type="entry name" value="NUDIX_ADPRase_Nudt5"/>
    <property type="match status" value="1"/>
</dbReference>
<gene>
    <name evidence="4" type="ORF">CPAR01_12013</name>
</gene>
<sequence>MEDTMKPHVVSSEPLEIGDAKWMTLVKPDRTFRIKYRDVDGKDRVWEGVERKTRAAGSSVDAVHIVAVLKKETGPELLLQRQFRPAVGKICVELPAGLLDKGETIEQCAIRELAEETGYVGTIKPDSYPLVSPSVSRSVPVLAGLRKLTLPSSCSVMVHVDIDMQAEENRNPKPSLEEGEFIECFSLALTSLYVECRRLEAEGYAIDGKLGSLIEGFQMSQVWRT</sequence>
<feature type="domain" description="Nudix hydrolase" evidence="3">
    <location>
        <begin position="58"/>
        <end position="209"/>
    </location>
</feature>
<evidence type="ECO:0000256" key="1">
    <source>
        <dbReference type="ARBA" id="ARBA00022801"/>
    </source>
</evidence>
<dbReference type="InterPro" id="IPR000086">
    <property type="entry name" value="NUDIX_hydrolase_dom"/>
</dbReference>
<dbReference type="PROSITE" id="PS00893">
    <property type="entry name" value="NUDIX_BOX"/>
    <property type="match status" value="1"/>
</dbReference>
<evidence type="ECO:0000259" key="3">
    <source>
        <dbReference type="PROSITE" id="PS51462"/>
    </source>
</evidence>
<dbReference type="InterPro" id="IPR015797">
    <property type="entry name" value="NUDIX_hydrolase-like_dom_sf"/>
</dbReference>
<dbReference type="GeneID" id="85380170"/>
<dbReference type="InterPro" id="IPR020476">
    <property type="entry name" value="Nudix_hydrolase"/>
</dbReference>
<dbReference type="PANTHER" id="PTHR11839">
    <property type="entry name" value="UDP/ADP-SUGAR PYROPHOSPHATASE"/>
    <property type="match status" value="1"/>
</dbReference>
<dbReference type="SUPFAM" id="SSF55811">
    <property type="entry name" value="Nudix"/>
    <property type="match status" value="1"/>
</dbReference>
<dbReference type="Gene3D" id="3.90.79.10">
    <property type="entry name" value="Nucleoside Triphosphate Pyrophosphohydrolase"/>
    <property type="match status" value="1"/>
</dbReference>